<keyword evidence="1" id="KW-0472">Membrane</keyword>
<keyword evidence="3" id="KW-1185">Reference proteome</keyword>
<dbReference type="AlphaFoldDB" id="A0AAV5L2Y9"/>
<evidence type="ECO:0000313" key="3">
    <source>
        <dbReference type="Proteomes" id="UP001054252"/>
    </source>
</evidence>
<evidence type="ECO:0000256" key="1">
    <source>
        <dbReference type="SAM" id="Phobius"/>
    </source>
</evidence>
<protein>
    <submittedName>
        <fullName evidence="2">Uncharacterized protein</fullName>
    </submittedName>
</protein>
<comment type="caution">
    <text evidence="2">The sequence shown here is derived from an EMBL/GenBank/DDBJ whole genome shotgun (WGS) entry which is preliminary data.</text>
</comment>
<feature type="transmembrane region" description="Helical" evidence="1">
    <location>
        <begin position="54"/>
        <end position="81"/>
    </location>
</feature>
<dbReference type="Proteomes" id="UP001054252">
    <property type="component" value="Unassembled WGS sequence"/>
</dbReference>
<reference evidence="2 3" key="1">
    <citation type="journal article" date="2021" name="Commun. Biol.">
        <title>The genome of Shorea leprosula (Dipterocarpaceae) highlights the ecological relevance of drought in aseasonal tropical rainforests.</title>
        <authorList>
            <person name="Ng K.K.S."/>
            <person name="Kobayashi M.J."/>
            <person name="Fawcett J.A."/>
            <person name="Hatakeyama M."/>
            <person name="Paape T."/>
            <person name="Ng C.H."/>
            <person name="Ang C.C."/>
            <person name="Tnah L.H."/>
            <person name="Lee C.T."/>
            <person name="Nishiyama T."/>
            <person name="Sese J."/>
            <person name="O'Brien M.J."/>
            <person name="Copetti D."/>
            <person name="Mohd Noor M.I."/>
            <person name="Ong R.C."/>
            <person name="Putra M."/>
            <person name="Sireger I.Z."/>
            <person name="Indrioko S."/>
            <person name="Kosugi Y."/>
            <person name="Izuno A."/>
            <person name="Isagi Y."/>
            <person name="Lee S.L."/>
            <person name="Shimizu K.K."/>
        </authorList>
    </citation>
    <scope>NUCLEOTIDE SEQUENCE [LARGE SCALE GENOMIC DNA]</scope>
    <source>
        <strain evidence="2">214</strain>
    </source>
</reference>
<keyword evidence="1" id="KW-1133">Transmembrane helix</keyword>
<evidence type="ECO:0000313" key="2">
    <source>
        <dbReference type="EMBL" id="GKV31618.1"/>
    </source>
</evidence>
<name>A0AAV5L2Y9_9ROSI</name>
<organism evidence="2 3">
    <name type="scientific">Rubroshorea leprosula</name>
    <dbReference type="NCBI Taxonomy" id="152421"/>
    <lineage>
        <taxon>Eukaryota</taxon>
        <taxon>Viridiplantae</taxon>
        <taxon>Streptophyta</taxon>
        <taxon>Embryophyta</taxon>
        <taxon>Tracheophyta</taxon>
        <taxon>Spermatophyta</taxon>
        <taxon>Magnoliopsida</taxon>
        <taxon>eudicotyledons</taxon>
        <taxon>Gunneridae</taxon>
        <taxon>Pentapetalae</taxon>
        <taxon>rosids</taxon>
        <taxon>malvids</taxon>
        <taxon>Malvales</taxon>
        <taxon>Dipterocarpaceae</taxon>
        <taxon>Rubroshorea</taxon>
    </lineage>
</organism>
<proteinExistence type="predicted"/>
<accession>A0AAV5L2Y9</accession>
<keyword evidence="1" id="KW-0812">Transmembrane</keyword>
<sequence>MYIWKSIKDAVSAISTKADTDTVPKDNLRPNYNCVPILLSQTTLTRAIPLVKTLIVLLFGTGLSSAFSCCLSTSSTAISLASLGNSISM</sequence>
<dbReference type="EMBL" id="BPVZ01000092">
    <property type="protein sequence ID" value="GKV31618.1"/>
    <property type="molecule type" value="Genomic_DNA"/>
</dbReference>
<gene>
    <name evidence="2" type="ORF">SLEP1_g40292</name>
</gene>